<feature type="domain" description="ATP-grasp" evidence="9">
    <location>
        <begin position="120"/>
        <end position="317"/>
    </location>
</feature>
<feature type="domain" description="Biotin carboxylation" evidence="10">
    <location>
        <begin position="1"/>
        <end position="458"/>
    </location>
</feature>
<dbReference type="InterPro" id="IPR011764">
    <property type="entry name" value="Biotin_carboxylation_dom"/>
</dbReference>
<evidence type="ECO:0000256" key="1">
    <source>
        <dbReference type="ARBA" id="ARBA00001953"/>
    </source>
</evidence>
<dbReference type="PANTHER" id="PTHR18866:SF33">
    <property type="entry name" value="METHYLCROTONOYL-COA CARBOXYLASE SUBUNIT ALPHA, MITOCHONDRIAL-RELATED"/>
    <property type="match status" value="1"/>
</dbReference>
<evidence type="ECO:0000256" key="3">
    <source>
        <dbReference type="ARBA" id="ARBA00022741"/>
    </source>
</evidence>
<dbReference type="SUPFAM" id="SSF52440">
    <property type="entry name" value="PreATP-grasp domain"/>
    <property type="match status" value="1"/>
</dbReference>
<dbReference type="FunFam" id="3.40.50.20:FF:000010">
    <property type="entry name" value="Propionyl-CoA carboxylase subunit alpha"/>
    <property type="match status" value="1"/>
</dbReference>
<dbReference type="PROSITE" id="PS50975">
    <property type="entry name" value="ATP_GRASP"/>
    <property type="match status" value="1"/>
</dbReference>
<evidence type="ECO:0000256" key="5">
    <source>
        <dbReference type="ARBA" id="ARBA00022946"/>
    </source>
</evidence>
<dbReference type="Gene3D" id="3.40.50.20">
    <property type="match status" value="1"/>
</dbReference>
<dbReference type="Pfam" id="PF00289">
    <property type="entry name" value="Biotin_carb_N"/>
    <property type="match status" value="1"/>
</dbReference>
<dbReference type="InterPro" id="IPR013815">
    <property type="entry name" value="ATP_grasp_subdomain_1"/>
</dbReference>
<protein>
    <submittedName>
        <fullName evidence="11">Acetyl-CoA carboxylase biotin carboxylase subunit</fullName>
    </submittedName>
</protein>
<name>A0A6A7MZW5_9BURK</name>
<dbReference type="PROSITE" id="PS50979">
    <property type="entry name" value="BC"/>
    <property type="match status" value="1"/>
</dbReference>
<dbReference type="GO" id="GO:0046872">
    <property type="term" value="F:metal ion binding"/>
    <property type="evidence" value="ECO:0007669"/>
    <property type="project" value="InterPro"/>
</dbReference>
<gene>
    <name evidence="11" type="ORF">GEV02_08785</name>
</gene>
<dbReference type="PROSITE" id="PS50968">
    <property type="entry name" value="BIOTINYL_LIPOYL"/>
    <property type="match status" value="1"/>
</dbReference>
<dbReference type="CDD" id="cd06850">
    <property type="entry name" value="biotinyl_domain"/>
    <property type="match status" value="1"/>
</dbReference>
<keyword evidence="4 7" id="KW-0067">ATP-binding</keyword>
<dbReference type="InterPro" id="IPR005481">
    <property type="entry name" value="BC-like_N"/>
</dbReference>
<evidence type="ECO:0000313" key="11">
    <source>
        <dbReference type="EMBL" id="MQA38241.1"/>
    </source>
</evidence>
<dbReference type="InterPro" id="IPR011054">
    <property type="entry name" value="Rudment_hybrid_motif"/>
</dbReference>
<comment type="caution">
    <text evidence="11">The sequence shown here is derived from an EMBL/GenBank/DDBJ whole genome shotgun (WGS) entry which is preliminary data.</text>
</comment>
<dbReference type="Proteomes" id="UP000440498">
    <property type="component" value="Unassembled WGS sequence"/>
</dbReference>
<evidence type="ECO:0000256" key="2">
    <source>
        <dbReference type="ARBA" id="ARBA00022598"/>
    </source>
</evidence>
<dbReference type="InterPro" id="IPR005479">
    <property type="entry name" value="CPAse_ATP-bd"/>
</dbReference>
<dbReference type="Gene3D" id="2.40.50.100">
    <property type="match status" value="1"/>
</dbReference>
<keyword evidence="2" id="KW-0436">Ligase</keyword>
<evidence type="ECO:0000259" key="10">
    <source>
        <dbReference type="PROSITE" id="PS50979"/>
    </source>
</evidence>
<dbReference type="EMBL" id="WHUG01000003">
    <property type="protein sequence ID" value="MQA38241.1"/>
    <property type="molecule type" value="Genomic_DNA"/>
</dbReference>
<dbReference type="AlphaFoldDB" id="A0A6A7MZW5"/>
<reference evidence="11 12" key="1">
    <citation type="submission" date="2019-10" db="EMBL/GenBank/DDBJ databases">
        <title>Two novel species isolated from a subtropical stream in China.</title>
        <authorList>
            <person name="Lu H."/>
        </authorList>
    </citation>
    <scope>NUCLEOTIDE SEQUENCE [LARGE SCALE GENOMIC DNA]</scope>
    <source>
        <strain evidence="11 12">FT29W</strain>
    </source>
</reference>
<dbReference type="Pfam" id="PF21139">
    <property type="entry name" value="BT_MCC_alpha"/>
    <property type="match status" value="1"/>
</dbReference>
<dbReference type="RefSeq" id="WP_152837668.1">
    <property type="nucleotide sequence ID" value="NZ_WHUG01000003.1"/>
</dbReference>
<dbReference type="InterPro" id="IPR011053">
    <property type="entry name" value="Single_hybrid_motif"/>
</dbReference>
<dbReference type="Gene3D" id="3.30.470.20">
    <property type="entry name" value="ATP-grasp fold, B domain"/>
    <property type="match status" value="1"/>
</dbReference>
<dbReference type="SMART" id="SM01209">
    <property type="entry name" value="GARS_A"/>
    <property type="match status" value="1"/>
</dbReference>
<dbReference type="Gene3D" id="3.30.700.40">
    <property type="match status" value="1"/>
</dbReference>
<dbReference type="Gene3D" id="3.30.1490.20">
    <property type="entry name" value="ATP-grasp fold, A domain"/>
    <property type="match status" value="1"/>
</dbReference>
<dbReference type="FunFam" id="2.40.50.100:FF:000003">
    <property type="entry name" value="Acetyl-CoA carboxylase biotin carboxyl carrier protein"/>
    <property type="match status" value="1"/>
</dbReference>
<dbReference type="SUPFAM" id="SSF56059">
    <property type="entry name" value="Glutathione synthetase ATP-binding domain-like"/>
    <property type="match status" value="1"/>
</dbReference>
<evidence type="ECO:0000256" key="4">
    <source>
        <dbReference type="ARBA" id="ARBA00022840"/>
    </source>
</evidence>
<dbReference type="Pfam" id="PF02786">
    <property type="entry name" value="CPSase_L_D2"/>
    <property type="match status" value="1"/>
</dbReference>
<dbReference type="Pfam" id="PF00364">
    <property type="entry name" value="Biotin_lipoyl"/>
    <property type="match status" value="1"/>
</dbReference>
<dbReference type="InterPro" id="IPR001882">
    <property type="entry name" value="Biotin_BS"/>
</dbReference>
<sequence>MFTKILIANRGEIACRVAATARRMGIKTVAVYSEVDANAKHVAVCDEAVLIGPAAAKESYLRGEKIIAVAKATGAQAIHPGYGFLSENAEFADACAEAGLVFIGPPASAMRAMGSKSAAKQLMEKANVPLVPGYHGEQQDADFLHAQADKIGYPVLLKASAGGGGKGMRVIENSAQFKDALASCKREAISSFGDDKVLAEKYLQRPRHIEIQVFADTLGNCIYLFERDCSVQRRHQKVLEEAPAPNMPAERRAAMGEAAVAAAKAVGYVGAGTVEFIANQDGSFYFMEMNTRLQVEHPVTEMITGTDLVEWQLRVAAGEPLPKQQHELAINGHSIEARIYAENPEKGFLPSIGTLRHMETPGAVSFELGGAVNLPAGVRIDSGVRAGDAISPFYDPMIAKLIVWGADRKQALARMAQALSQYQIVGLATNIAFLKRLVEGQAFSTADLDTGLIERNHDALFPAAHAAPDAALALAAVSLIESEKDRSAAQSGANAADPWGQALGWRMNHPYLRSLSFGDEFAAEQPYQVNISYRAADWLFSVGAAQPQVLSLMSQDGNDLSIKLGEQAVHGTVRRDGDVLHVFTNGAHYPLAYNDPMAHAGETEAEGGRLTAPMPGKVVAVLAAKGQEVKKGDALVIMEAMKMEHTIAAPHDGVIDDILYSVGDQVADGAPLLAFKTA</sequence>
<evidence type="ECO:0000256" key="6">
    <source>
        <dbReference type="ARBA" id="ARBA00023267"/>
    </source>
</evidence>
<dbReference type="PANTHER" id="PTHR18866">
    <property type="entry name" value="CARBOXYLASE:PYRUVATE/ACETYL-COA/PROPIONYL-COA CARBOXYLASE"/>
    <property type="match status" value="1"/>
</dbReference>
<dbReference type="InterPro" id="IPR048429">
    <property type="entry name" value="MCC_alpha_BT"/>
</dbReference>
<keyword evidence="6" id="KW-0092">Biotin</keyword>
<dbReference type="PROSITE" id="PS00188">
    <property type="entry name" value="BIOTIN"/>
    <property type="match status" value="1"/>
</dbReference>
<keyword evidence="5" id="KW-0809">Transit peptide</keyword>
<dbReference type="SUPFAM" id="SSF51230">
    <property type="entry name" value="Single hybrid motif"/>
    <property type="match status" value="1"/>
</dbReference>
<dbReference type="GO" id="GO:0016874">
    <property type="term" value="F:ligase activity"/>
    <property type="evidence" value="ECO:0007669"/>
    <property type="project" value="UniProtKB-KW"/>
</dbReference>
<feature type="domain" description="Lipoyl-binding" evidence="8">
    <location>
        <begin position="597"/>
        <end position="676"/>
    </location>
</feature>
<proteinExistence type="predicted"/>
<dbReference type="Pfam" id="PF02785">
    <property type="entry name" value="Biotin_carb_C"/>
    <property type="match status" value="1"/>
</dbReference>
<dbReference type="FunFam" id="3.30.1490.20:FF:000003">
    <property type="entry name" value="acetyl-CoA carboxylase isoform X1"/>
    <property type="match status" value="1"/>
</dbReference>
<evidence type="ECO:0000313" key="12">
    <source>
        <dbReference type="Proteomes" id="UP000440498"/>
    </source>
</evidence>
<dbReference type="InterPro" id="IPR016185">
    <property type="entry name" value="PreATP-grasp_dom_sf"/>
</dbReference>
<evidence type="ECO:0000259" key="8">
    <source>
        <dbReference type="PROSITE" id="PS50968"/>
    </source>
</evidence>
<keyword evidence="12" id="KW-1185">Reference proteome</keyword>
<dbReference type="SMART" id="SM00878">
    <property type="entry name" value="Biotin_carb_C"/>
    <property type="match status" value="1"/>
</dbReference>
<dbReference type="PROSITE" id="PS00866">
    <property type="entry name" value="CPSASE_1"/>
    <property type="match status" value="1"/>
</dbReference>
<dbReference type="NCBIfam" id="NF006367">
    <property type="entry name" value="PRK08591.1"/>
    <property type="match status" value="1"/>
</dbReference>
<evidence type="ECO:0000256" key="7">
    <source>
        <dbReference type="PROSITE-ProRule" id="PRU00409"/>
    </source>
</evidence>
<dbReference type="InterPro" id="IPR000089">
    <property type="entry name" value="Biotin_lipoyl"/>
</dbReference>
<comment type="cofactor">
    <cofactor evidence="1">
        <name>biotin</name>
        <dbReference type="ChEBI" id="CHEBI:57586"/>
    </cofactor>
</comment>
<accession>A0A6A7MZW5</accession>
<dbReference type="InterPro" id="IPR005482">
    <property type="entry name" value="Biotin_COase_C"/>
</dbReference>
<dbReference type="SUPFAM" id="SSF51246">
    <property type="entry name" value="Rudiment single hybrid motif"/>
    <property type="match status" value="1"/>
</dbReference>
<dbReference type="FunFam" id="3.30.470.20:FF:000028">
    <property type="entry name" value="Methylcrotonoyl-CoA carboxylase subunit alpha, mitochondrial"/>
    <property type="match status" value="1"/>
</dbReference>
<evidence type="ECO:0000259" key="9">
    <source>
        <dbReference type="PROSITE" id="PS50975"/>
    </source>
</evidence>
<keyword evidence="3 7" id="KW-0547">Nucleotide-binding</keyword>
<dbReference type="InterPro" id="IPR011761">
    <property type="entry name" value="ATP-grasp"/>
</dbReference>
<dbReference type="PROSITE" id="PS00867">
    <property type="entry name" value="CPSASE_2"/>
    <property type="match status" value="1"/>
</dbReference>
<dbReference type="InterPro" id="IPR050856">
    <property type="entry name" value="Biotin_carboxylase_complex"/>
</dbReference>
<organism evidence="11 12">
    <name type="scientific">Rugamonas aquatica</name>
    <dbReference type="NCBI Taxonomy" id="2743357"/>
    <lineage>
        <taxon>Bacteria</taxon>
        <taxon>Pseudomonadati</taxon>
        <taxon>Pseudomonadota</taxon>
        <taxon>Betaproteobacteria</taxon>
        <taxon>Burkholderiales</taxon>
        <taxon>Oxalobacteraceae</taxon>
        <taxon>Telluria group</taxon>
        <taxon>Rugamonas</taxon>
    </lineage>
</organism>
<dbReference type="GO" id="GO:0005524">
    <property type="term" value="F:ATP binding"/>
    <property type="evidence" value="ECO:0007669"/>
    <property type="project" value="UniProtKB-UniRule"/>
</dbReference>